<dbReference type="PANTHER" id="PTHR12598:SF0">
    <property type="entry name" value="COPPER HOMEOSTASIS PROTEIN CUTC HOMOLOG"/>
    <property type="match status" value="1"/>
</dbReference>
<dbReference type="Proteomes" id="UP001303373">
    <property type="component" value="Chromosome 2"/>
</dbReference>
<sequence>MSFLEIACFSPDSAIIASNAGADRIELCDDSDAGGTTPPLQWLTQIKPHVQIPIFVMIRPRGGDFAYSDHEFHQMKSSIDVFKARADGFVFGILNGNRTVDVKRTAELVQRAHPLPCTFHRAFDDAVDPLEAYESVLSTGCKAILSSGGAPSAAQGTKVLCNLVNQAKKSINVIPGGGVRAENIALIKASTGASIFHSSAMRAGTSRPSTAEIQRMKDLIR</sequence>
<accession>A0AAQ3R5V2</accession>
<dbReference type="Pfam" id="PF03932">
    <property type="entry name" value="CutC"/>
    <property type="match status" value="1"/>
</dbReference>
<gene>
    <name evidence="3" type="ORF">R9X50_00147100</name>
</gene>
<proteinExistence type="inferred from homology"/>
<dbReference type="PANTHER" id="PTHR12598">
    <property type="entry name" value="COPPER HOMEOSTASIS PROTEIN CUTC"/>
    <property type="match status" value="1"/>
</dbReference>
<dbReference type="Gene3D" id="3.20.20.380">
    <property type="entry name" value="Copper homeostasis (CutC) domain"/>
    <property type="match status" value="1"/>
</dbReference>
<organism evidence="3 4">
    <name type="scientific">Acrodontium crateriforme</name>
    <dbReference type="NCBI Taxonomy" id="150365"/>
    <lineage>
        <taxon>Eukaryota</taxon>
        <taxon>Fungi</taxon>
        <taxon>Dikarya</taxon>
        <taxon>Ascomycota</taxon>
        <taxon>Pezizomycotina</taxon>
        <taxon>Dothideomycetes</taxon>
        <taxon>Dothideomycetidae</taxon>
        <taxon>Mycosphaerellales</taxon>
        <taxon>Teratosphaeriaceae</taxon>
        <taxon>Acrodontium</taxon>
    </lineage>
</organism>
<evidence type="ECO:0000256" key="1">
    <source>
        <dbReference type="ARBA" id="ARBA00007768"/>
    </source>
</evidence>
<evidence type="ECO:0000256" key="2">
    <source>
        <dbReference type="ARBA" id="ARBA00019014"/>
    </source>
</evidence>
<dbReference type="InterPro" id="IPR005627">
    <property type="entry name" value="CutC-like"/>
</dbReference>
<dbReference type="SUPFAM" id="SSF110395">
    <property type="entry name" value="CutC-like"/>
    <property type="match status" value="1"/>
</dbReference>
<keyword evidence="4" id="KW-1185">Reference proteome</keyword>
<dbReference type="EMBL" id="CP138581">
    <property type="protein sequence ID" value="WPG98678.1"/>
    <property type="molecule type" value="Genomic_DNA"/>
</dbReference>
<comment type="similarity">
    <text evidence="1">Belongs to the CutC family.</text>
</comment>
<dbReference type="InterPro" id="IPR036822">
    <property type="entry name" value="CutC-like_dom_sf"/>
</dbReference>
<protein>
    <recommendedName>
        <fullName evidence="2">Copper homeostasis protein cutC homolog</fullName>
    </recommendedName>
</protein>
<evidence type="ECO:0000313" key="3">
    <source>
        <dbReference type="EMBL" id="WPG98678.1"/>
    </source>
</evidence>
<evidence type="ECO:0000313" key="4">
    <source>
        <dbReference type="Proteomes" id="UP001303373"/>
    </source>
</evidence>
<dbReference type="HAMAP" id="MF_00795">
    <property type="entry name" value="CutC"/>
    <property type="match status" value="1"/>
</dbReference>
<name>A0AAQ3R5V2_9PEZI</name>
<reference evidence="3 4" key="1">
    <citation type="submission" date="2023-11" db="EMBL/GenBank/DDBJ databases">
        <title>An acidophilic fungus is an integral part of prey digestion in a carnivorous sundew plant.</title>
        <authorList>
            <person name="Tsai I.J."/>
        </authorList>
    </citation>
    <scope>NUCLEOTIDE SEQUENCE [LARGE SCALE GENOMIC DNA]</scope>
    <source>
        <strain evidence="3">169a</strain>
    </source>
</reference>
<dbReference type="GO" id="GO:0005507">
    <property type="term" value="F:copper ion binding"/>
    <property type="evidence" value="ECO:0007669"/>
    <property type="project" value="TreeGrafter"/>
</dbReference>
<dbReference type="AlphaFoldDB" id="A0AAQ3R5V2"/>